<name>A7T2Y7_NEMVE</name>
<dbReference type="AlphaFoldDB" id="A7T2Y7"/>
<dbReference type="InterPro" id="IPR055304">
    <property type="entry name" value="CHCHD2/10-like"/>
</dbReference>
<dbReference type="eggNOG" id="KOG4090">
    <property type="taxonomic scope" value="Eukaryota"/>
</dbReference>
<dbReference type="Proteomes" id="UP000001593">
    <property type="component" value="Unassembled WGS sequence"/>
</dbReference>
<proteinExistence type="predicted"/>
<dbReference type="STRING" id="45351.A7T2Y7"/>
<accession>A7T2Y7</accession>
<evidence type="ECO:0000256" key="1">
    <source>
        <dbReference type="SAM" id="MobiDB-lite"/>
    </source>
</evidence>
<dbReference type="InParanoid" id="A7T2Y7"/>
<feature type="compositionally biased region" description="Low complexity" evidence="1">
    <location>
        <begin position="31"/>
        <end position="48"/>
    </location>
</feature>
<dbReference type="OMA" id="AWHREST"/>
<evidence type="ECO:0000313" key="3">
    <source>
        <dbReference type="Proteomes" id="UP000001593"/>
    </source>
</evidence>
<dbReference type="GO" id="GO:0005739">
    <property type="term" value="C:mitochondrion"/>
    <property type="evidence" value="ECO:0000318"/>
    <property type="project" value="GO_Central"/>
</dbReference>
<dbReference type="GO" id="GO:0005634">
    <property type="term" value="C:nucleus"/>
    <property type="evidence" value="ECO:0000318"/>
    <property type="project" value="GO_Central"/>
</dbReference>
<protein>
    <submittedName>
        <fullName evidence="2">Uncharacterized protein</fullName>
    </submittedName>
</protein>
<feature type="compositionally biased region" description="Low complexity" evidence="1">
    <location>
        <begin position="86"/>
        <end position="98"/>
    </location>
</feature>
<dbReference type="HOGENOM" id="CLU_093520_2_2_1"/>
<dbReference type="PANTHER" id="PTHR13523">
    <property type="entry name" value="COILED-COIL-HELIX-COILED-COIL-HELIX DOMAIN CONTAINING 2/NUR77"/>
    <property type="match status" value="1"/>
</dbReference>
<sequence length="199" mass="21457">MPRGGRRSSGRSSSPMFSKPAPKPSVPATRQASSVAPQPSSQMQPKQPGLFGQMASTAAGVAIGSTVGHVIGGALVGGGGHGSEDAAQQQQVSPYQQQAAPYQPQMSQGQQQNPCQYELQQFVECAQNNSDMNMCQGFNEALRQCKLYNDSYTLNNYYFICLQAWHRESTGIQIVQPQAKQDLLGVNQDSEEMALLVNC</sequence>
<keyword evidence="3" id="KW-1185">Reference proteome</keyword>
<dbReference type="PANTHER" id="PTHR13523:SF2">
    <property type="entry name" value="COILED-COIL-HELIX-COILED-COIL-HELIX DOMAIN CONTAINING 2, ISOFORM A-RELATED"/>
    <property type="match status" value="1"/>
</dbReference>
<feature type="region of interest" description="Disordered" evidence="1">
    <location>
        <begin position="1"/>
        <end position="50"/>
    </location>
</feature>
<feature type="region of interest" description="Disordered" evidence="1">
    <location>
        <begin position="79"/>
        <end position="98"/>
    </location>
</feature>
<gene>
    <name evidence="2" type="ORF">NEMVEDRAFT_v1g248636</name>
</gene>
<organism evidence="2 3">
    <name type="scientific">Nematostella vectensis</name>
    <name type="common">Starlet sea anemone</name>
    <dbReference type="NCBI Taxonomy" id="45351"/>
    <lineage>
        <taxon>Eukaryota</taxon>
        <taxon>Metazoa</taxon>
        <taxon>Cnidaria</taxon>
        <taxon>Anthozoa</taxon>
        <taxon>Hexacorallia</taxon>
        <taxon>Actiniaria</taxon>
        <taxon>Edwardsiidae</taxon>
        <taxon>Nematostella</taxon>
    </lineage>
</organism>
<dbReference type="PROSITE" id="PS51808">
    <property type="entry name" value="CHCH"/>
    <property type="match status" value="1"/>
</dbReference>
<evidence type="ECO:0000313" key="2">
    <source>
        <dbReference type="EMBL" id="EDO29679.1"/>
    </source>
</evidence>
<dbReference type="GO" id="GO:0007005">
    <property type="term" value="P:mitochondrion organization"/>
    <property type="evidence" value="ECO:0000318"/>
    <property type="project" value="GO_Central"/>
</dbReference>
<reference evidence="2 3" key="1">
    <citation type="journal article" date="2007" name="Science">
        <title>Sea anemone genome reveals ancestral eumetazoan gene repertoire and genomic organization.</title>
        <authorList>
            <person name="Putnam N.H."/>
            <person name="Srivastava M."/>
            <person name="Hellsten U."/>
            <person name="Dirks B."/>
            <person name="Chapman J."/>
            <person name="Salamov A."/>
            <person name="Terry A."/>
            <person name="Shapiro H."/>
            <person name="Lindquist E."/>
            <person name="Kapitonov V.V."/>
            <person name="Jurka J."/>
            <person name="Genikhovich G."/>
            <person name="Grigoriev I.V."/>
            <person name="Lucas S.M."/>
            <person name="Steele R.E."/>
            <person name="Finnerty J.R."/>
            <person name="Technau U."/>
            <person name="Martindale M.Q."/>
            <person name="Rokhsar D.S."/>
        </authorList>
    </citation>
    <scope>NUCLEOTIDE SEQUENCE [LARGE SCALE GENOMIC DNA]</scope>
    <source>
        <strain evidence="3">CH2 X CH6</strain>
    </source>
</reference>
<dbReference type="PhylomeDB" id="A7T2Y7"/>
<dbReference type="EMBL" id="DS470354">
    <property type="protein sequence ID" value="EDO29679.1"/>
    <property type="molecule type" value="Genomic_DNA"/>
</dbReference>